<dbReference type="GO" id="GO:0005737">
    <property type="term" value="C:cytoplasm"/>
    <property type="evidence" value="ECO:0007669"/>
    <property type="project" value="UniProtKB-SubCell"/>
</dbReference>
<dbReference type="Proteomes" id="UP000654075">
    <property type="component" value="Unassembled WGS sequence"/>
</dbReference>
<dbReference type="InterPro" id="IPR001623">
    <property type="entry name" value="DnaJ_domain"/>
</dbReference>
<evidence type="ECO:0000259" key="7">
    <source>
        <dbReference type="PROSITE" id="PS50076"/>
    </source>
</evidence>
<dbReference type="Pfam" id="PF00226">
    <property type="entry name" value="DnaJ"/>
    <property type="match status" value="1"/>
</dbReference>
<dbReference type="AlphaFoldDB" id="A0A813HDQ5"/>
<dbReference type="GO" id="GO:0000390">
    <property type="term" value="P:spliceosomal complex disassembly"/>
    <property type="evidence" value="ECO:0007669"/>
    <property type="project" value="TreeGrafter"/>
</dbReference>
<keyword evidence="3" id="KW-0963">Cytoplasm</keyword>
<reference evidence="8" key="1">
    <citation type="submission" date="2021-02" db="EMBL/GenBank/DDBJ databases">
        <authorList>
            <person name="Dougan E. K."/>
            <person name="Rhodes N."/>
            <person name="Thang M."/>
            <person name="Chan C."/>
        </authorList>
    </citation>
    <scope>NUCLEOTIDE SEQUENCE</scope>
</reference>
<dbReference type="SMART" id="SM00271">
    <property type="entry name" value="DnaJ"/>
    <property type="match status" value="1"/>
</dbReference>
<evidence type="ECO:0000256" key="2">
    <source>
        <dbReference type="ARBA" id="ARBA00004496"/>
    </source>
</evidence>
<evidence type="ECO:0000256" key="1">
    <source>
        <dbReference type="ARBA" id="ARBA00004123"/>
    </source>
</evidence>
<keyword evidence="4" id="KW-0143">Chaperone</keyword>
<keyword evidence="5" id="KW-0539">Nucleus</keyword>
<evidence type="ECO:0000256" key="4">
    <source>
        <dbReference type="ARBA" id="ARBA00023186"/>
    </source>
</evidence>
<name>A0A813HDQ5_POLGL</name>
<dbReference type="InterPro" id="IPR036869">
    <property type="entry name" value="J_dom_sf"/>
</dbReference>
<dbReference type="PRINTS" id="PR00625">
    <property type="entry name" value="JDOMAIN"/>
</dbReference>
<gene>
    <name evidence="8" type="ORF">PGLA1383_LOCUS51872</name>
</gene>
<feature type="compositionally biased region" description="Low complexity" evidence="6">
    <location>
        <begin position="79"/>
        <end position="97"/>
    </location>
</feature>
<dbReference type="CDD" id="cd06257">
    <property type="entry name" value="DnaJ"/>
    <property type="match status" value="1"/>
</dbReference>
<organism evidence="8 9">
    <name type="scientific">Polarella glacialis</name>
    <name type="common">Dinoflagellate</name>
    <dbReference type="NCBI Taxonomy" id="89957"/>
    <lineage>
        <taxon>Eukaryota</taxon>
        <taxon>Sar</taxon>
        <taxon>Alveolata</taxon>
        <taxon>Dinophyceae</taxon>
        <taxon>Suessiales</taxon>
        <taxon>Suessiaceae</taxon>
        <taxon>Polarella</taxon>
    </lineage>
</organism>
<dbReference type="OMA" id="YHRRMEL"/>
<accession>A0A813HDQ5</accession>
<feature type="region of interest" description="Disordered" evidence="6">
    <location>
        <begin position="63"/>
        <end position="241"/>
    </location>
</feature>
<dbReference type="OrthoDB" id="442087at2759"/>
<comment type="caution">
    <text evidence="8">The sequence shown here is derived from an EMBL/GenBank/DDBJ whole genome shotgun (WGS) entry which is preliminary data.</text>
</comment>
<dbReference type="PANTHER" id="PTHR44313">
    <property type="entry name" value="DNAJ HOMOLOG SUBFAMILY C MEMBER 17"/>
    <property type="match status" value="1"/>
</dbReference>
<proteinExistence type="predicted"/>
<sequence length="294" mass="32586">MASIAQGDDDPFVVLGVSSGASQQAVESAFRRKALRCHPDRNPKDSLAKSKFLRLSKAKEVLLSASSRKAAEARRARNKASTAGAKQPSAKPKAAAGTVPRAPSDAQRREEERRSAARAAAEERLRQSEAEAERQKHRRAGAEAKAQRHRKAERVEEEQRERVAASQRRRADIFEAWRQQKKRKQDVAEPKASPDRKAASSECPPVGPRGDAPPERSTRRVVQSAPSGIFRPATPVLPGGCSLDHRQRTALQRLQVRRQGGEGPSGVPTRVGSWWVQDDEVELYHRRMELYGYA</sequence>
<feature type="compositionally biased region" description="Basic and acidic residues" evidence="6">
    <location>
        <begin position="106"/>
        <end position="146"/>
    </location>
</feature>
<feature type="compositionally biased region" description="Basic and acidic residues" evidence="6">
    <location>
        <begin position="153"/>
        <end position="175"/>
    </location>
</feature>
<dbReference type="InterPro" id="IPR052094">
    <property type="entry name" value="Pre-mRNA-splicing_ERAD"/>
</dbReference>
<evidence type="ECO:0000256" key="5">
    <source>
        <dbReference type="ARBA" id="ARBA00023242"/>
    </source>
</evidence>
<protein>
    <recommendedName>
        <fullName evidence="7">J domain-containing protein</fullName>
    </recommendedName>
</protein>
<evidence type="ECO:0000313" key="8">
    <source>
        <dbReference type="EMBL" id="CAE8636407.1"/>
    </source>
</evidence>
<feature type="compositionally biased region" description="Basic and acidic residues" evidence="6">
    <location>
        <begin position="185"/>
        <end position="199"/>
    </location>
</feature>
<evidence type="ECO:0000256" key="3">
    <source>
        <dbReference type="ARBA" id="ARBA00022490"/>
    </source>
</evidence>
<dbReference type="EMBL" id="CAJNNV010031487">
    <property type="protein sequence ID" value="CAE8636407.1"/>
    <property type="molecule type" value="Genomic_DNA"/>
</dbReference>
<keyword evidence="9" id="KW-1185">Reference proteome</keyword>
<evidence type="ECO:0000313" key="9">
    <source>
        <dbReference type="Proteomes" id="UP000654075"/>
    </source>
</evidence>
<dbReference type="GO" id="GO:0005681">
    <property type="term" value="C:spliceosomal complex"/>
    <property type="evidence" value="ECO:0007669"/>
    <property type="project" value="TreeGrafter"/>
</dbReference>
<evidence type="ECO:0000256" key="6">
    <source>
        <dbReference type="SAM" id="MobiDB-lite"/>
    </source>
</evidence>
<dbReference type="PANTHER" id="PTHR44313:SF1">
    <property type="entry name" value="DNAJ HOMOLOG SUBFAMILY C MEMBER 17"/>
    <property type="match status" value="1"/>
</dbReference>
<dbReference type="PROSITE" id="PS50076">
    <property type="entry name" value="DNAJ_2"/>
    <property type="match status" value="1"/>
</dbReference>
<feature type="domain" description="J" evidence="7">
    <location>
        <begin position="10"/>
        <end position="81"/>
    </location>
</feature>
<comment type="subcellular location">
    <subcellularLocation>
        <location evidence="2">Cytoplasm</location>
    </subcellularLocation>
    <subcellularLocation>
        <location evidence="1">Nucleus</location>
    </subcellularLocation>
</comment>
<dbReference type="SUPFAM" id="SSF46565">
    <property type="entry name" value="Chaperone J-domain"/>
    <property type="match status" value="1"/>
</dbReference>
<dbReference type="Gene3D" id="1.10.287.110">
    <property type="entry name" value="DnaJ domain"/>
    <property type="match status" value="1"/>
</dbReference>